<proteinExistence type="predicted"/>
<sequence length="63" mass="7503">MIFVVSTKLTKYQLIAQYKMELAVLKFDRFAASRFARQQTNLPQLEELTYQLQDQMGIKKLFK</sequence>
<comment type="caution">
    <text evidence="1">The sequence shown here is derived from an EMBL/GenBank/DDBJ whole genome shotgun (WGS) entry which is preliminary data.</text>
</comment>
<reference evidence="1 2" key="1">
    <citation type="submission" date="2021-03" db="EMBL/GenBank/DDBJ databases">
        <title>Genomic Encyclopedia of Type Strains, Phase IV (KMG-IV): sequencing the most valuable type-strain genomes for metagenomic binning, comparative biology and taxonomic classification.</title>
        <authorList>
            <person name="Goeker M."/>
        </authorList>
    </citation>
    <scope>NUCLEOTIDE SEQUENCE [LARGE SCALE GENOMIC DNA]</scope>
    <source>
        <strain evidence="1 2">DSM 26675</strain>
    </source>
</reference>
<accession>A0ABS4RJQ0</accession>
<protein>
    <submittedName>
        <fullName evidence="1">Uncharacterized protein</fullName>
    </submittedName>
</protein>
<evidence type="ECO:0000313" key="2">
    <source>
        <dbReference type="Proteomes" id="UP001519293"/>
    </source>
</evidence>
<name>A0ABS4RJQ0_9BACI</name>
<dbReference type="Proteomes" id="UP001519293">
    <property type="component" value="Unassembled WGS sequence"/>
</dbReference>
<dbReference type="EMBL" id="JAGIKZ010000035">
    <property type="protein sequence ID" value="MBP2243130.1"/>
    <property type="molecule type" value="Genomic_DNA"/>
</dbReference>
<evidence type="ECO:0000313" key="1">
    <source>
        <dbReference type="EMBL" id="MBP2243130.1"/>
    </source>
</evidence>
<keyword evidence="2" id="KW-1185">Reference proteome</keyword>
<organism evidence="1 2">
    <name type="scientific">Cytobacillus eiseniae</name>
    <dbReference type="NCBI Taxonomy" id="762947"/>
    <lineage>
        <taxon>Bacteria</taxon>
        <taxon>Bacillati</taxon>
        <taxon>Bacillota</taxon>
        <taxon>Bacilli</taxon>
        <taxon>Bacillales</taxon>
        <taxon>Bacillaceae</taxon>
        <taxon>Cytobacillus</taxon>
    </lineage>
</organism>
<gene>
    <name evidence="1" type="ORF">J2Z40_003718</name>
</gene>